<organism evidence="5 6">
    <name type="scientific">Kriegella aquimaris</name>
    <dbReference type="NCBI Taxonomy" id="192904"/>
    <lineage>
        <taxon>Bacteria</taxon>
        <taxon>Pseudomonadati</taxon>
        <taxon>Bacteroidota</taxon>
        <taxon>Flavobacteriia</taxon>
        <taxon>Flavobacteriales</taxon>
        <taxon>Flavobacteriaceae</taxon>
        <taxon>Kriegella</taxon>
    </lineage>
</organism>
<dbReference type="PANTHER" id="PTHR43280">
    <property type="entry name" value="ARAC-FAMILY TRANSCRIPTIONAL REGULATOR"/>
    <property type="match status" value="1"/>
</dbReference>
<dbReference type="Pfam" id="PF12833">
    <property type="entry name" value="HTH_18"/>
    <property type="match status" value="1"/>
</dbReference>
<dbReference type="InterPro" id="IPR018060">
    <property type="entry name" value="HTH_AraC"/>
</dbReference>
<dbReference type="PROSITE" id="PS01124">
    <property type="entry name" value="HTH_ARAC_FAMILY_2"/>
    <property type="match status" value="1"/>
</dbReference>
<dbReference type="Gene3D" id="1.10.10.60">
    <property type="entry name" value="Homeodomain-like"/>
    <property type="match status" value="1"/>
</dbReference>
<protein>
    <submittedName>
        <fullName evidence="5">AraC-type DNA-binding protein</fullName>
    </submittedName>
</protein>
<dbReference type="GO" id="GO:0003700">
    <property type="term" value="F:DNA-binding transcription factor activity"/>
    <property type="evidence" value="ECO:0007669"/>
    <property type="project" value="InterPro"/>
</dbReference>
<dbReference type="SUPFAM" id="SSF46689">
    <property type="entry name" value="Homeodomain-like"/>
    <property type="match status" value="1"/>
</dbReference>
<keyword evidence="1" id="KW-0805">Transcription regulation</keyword>
<dbReference type="Gene3D" id="3.30.70.3090">
    <property type="entry name" value="ORF SCO4226, nickel-binding ferredoxin-like monomer"/>
    <property type="match status" value="1"/>
</dbReference>
<dbReference type="GO" id="GO:0043565">
    <property type="term" value="F:sequence-specific DNA binding"/>
    <property type="evidence" value="ECO:0007669"/>
    <property type="project" value="InterPro"/>
</dbReference>
<dbReference type="AlphaFoldDB" id="A0A1G9N5D3"/>
<sequence>MPLFMDFHKIDSEAFTEEDMYRAHLKDVAVQNKHGLIYKRYYLNLHHKTAFCLMESPNKEACVESHKEAHGIGACNVIEVSHQNEFIPYMGEGDQNEQDLALTLSGEIDSGFRTIMLVDFMELTEIKALMATKISDSIKKYRGNVVKVPSEKFMASFVDASDAVVCSTEIAKYFETLEGKMIYSIALATGRPVDEHSTDLFEETNTKVAVMARLGFPLGMCMDLETKLAAFRSKDISKLDTTGITVIDQSSYIEIQKLDKILLRNLNNSAFNSDALNRQLGLSKSQAYRKISSLFGVPPTKLLSELRLVHATRVLKTGDKTVSEVAYDSGFNSPTYFTRVFRNRFDILPTLIAKSKFD</sequence>
<dbReference type="PANTHER" id="PTHR43280:SF2">
    <property type="entry name" value="HTH-TYPE TRANSCRIPTIONAL REGULATOR EXSA"/>
    <property type="match status" value="1"/>
</dbReference>
<name>A0A1G9N5D3_9FLAO</name>
<evidence type="ECO:0000313" key="6">
    <source>
        <dbReference type="Proteomes" id="UP000199440"/>
    </source>
</evidence>
<keyword evidence="6" id="KW-1185">Reference proteome</keyword>
<gene>
    <name evidence="5" type="ORF">SAMN04488514_10317</name>
</gene>
<evidence type="ECO:0000313" key="5">
    <source>
        <dbReference type="EMBL" id="SDL81055.1"/>
    </source>
</evidence>
<evidence type="ECO:0000256" key="1">
    <source>
        <dbReference type="ARBA" id="ARBA00023015"/>
    </source>
</evidence>
<reference evidence="5 6" key="1">
    <citation type="submission" date="2016-10" db="EMBL/GenBank/DDBJ databases">
        <authorList>
            <person name="de Groot N.N."/>
        </authorList>
    </citation>
    <scope>NUCLEOTIDE SEQUENCE [LARGE SCALE GENOMIC DNA]</scope>
    <source>
        <strain evidence="5 6">DSM 19886</strain>
    </source>
</reference>
<dbReference type="InterPro" id="IPR042557">
    <property type="entry name" value="SCO4226"/>
</dbReference>
<evidence type="ECO:0000256" key="2">
    <source>
        <dbReference type="ARBA" id="ARBA00023125"/>
    </source>
</evidence>
<keyword evidence="2 5" id="KW-0238">DNA-binding</keyword>
<accession>A0A1G9N5D3</accession>
<evidence type="ECO:0000259" key="4">
    <source>
        <dbReference type="PROSITE" id="PS01124"/>
    </source>
</evidence>
<keyword evidence="3" id="KW-0804">Transcription</keyword>
<dbReference type="OrthoDB" id="135231at2"/>
<dbReference type="Pfam" id="PF14026">
    <property type="entry name" value="SCO4226-like"/>
    <property type="match status" value="1"/>
</dbReference>
<dbReference type="EMBL" id="FNGV01000003">
    <property type="protein sequence ID" value="SDL81055.1"/>
    <property type="molecule type" value="Genomic_DNA"/>
</dbReference>
<feature type="domain" description="HTH araC/xylS-type" evidence="4">
    <location>
        <begin position="256"/>
        <end position="355"/>
    </location>
</feature>
<dbReference type="SMART" id="SM00342">
    <property type="entry name" value="HTH_ARAC"/>
    <property type="match status" value="1"/>
</dbReference>
<dbReference type="InterPro" id="IPR018062">
    <property type="entry name" value="HTH_AraC-typ_CS"/>
</dbReference>
<evidence type="ECO:0000256" key="3">
    <source>
        <dbReference type="ARBA" id="ARBA00023163"/>
    </source>
</evidence>
<dbReference type="InterPro" id="IPR025336">
    <property type="entry name" value="SCO4226-like"/>
</dbReference>
<dbReference type="PROSITE" id="PS00041">
    <property type="entry name" value="HTH_ARAC_FAMILY_1"/>
    <property type="match status" value="1"/>
</dbReference>
<proteinExistence type="predicted"/>
<dbReference type="STRING" id="192904.SAMN04488514_10317"/>
<dbReference type="Proteomes" id="UP000199440">
    <property type="component" value="Unassembled WGS sequence"/>
</dbReference>
<dbReference type="RefSeq" id="WP_089887226.1">
    <property type="nucleotide sequence ID" value="NZ_FNGV01000003.1"/>
</dbReference>
<dbReference type="InterPro" id="IPR009057">
    <property type="entry name" value="Homeodomain-like_sf"/>
</dbReference>